<dbReference type="Proteomes" id="UP000832041">
    <property type="component" value="Chromosome"/>
</dbReference>
<gene>
    <name evidence="1" type="ORF">FOF52_03980</name>
</gene>
<name>A0ABY4KXQ7_THEAE</name>
<dbReference type="EMBL" id="CP051627">
    <property type="protein sequence ID" value="UPT20227.1"/>
    <property type="molecule type" value="Genomic_DNA"/>
</dbReference>
<evidence type="ECO:0000313" key="1">
    <source>
        <dbReference type="EMBL" id="UPT20227.1"/>
    </source>
</evidence>
<organism evidence="1 2">
    <name type="scientific">Thermobifida alba</name>
    <name type="common">Thermomonospora alba</name>
    <dbReference type="NCBI Taxonomy" id="53522"/>
    <lineage>
        <taxon>Bacteria</taxon>
        <taxon>Bacillati</taxon>
        <taxon>Actinomycetota</taxon>
        <taxon>Actinomycetes</taxon>
        <taxon>Streptosporangiales</taxon>
        <taxon>Nocardiopsidaceae</taxon>
        <taxon>Thermobifida</taxon>
    </lineage>
</organism>
<accession>A0ABY4KXQ7</accession>
<protein>
    <submittedName>
        <fullName evidence="1">Uncharacterized protein</fullName>
    </submittedName>
</protein>
<reference evidence="1 2" key="1">
    <citation type="submission" date="2020-04" db="EMBL/GenBank/DDBJ databases">
        <title>Thermobifida alba genome sequencing and assembly.</title>
        <authorList>
            <person name="Luzics S."/>
            <person name="Horvath B."/>
            <person name="Nagy I."/>
            <person name="Toth A."/>
            <person name="Nagy I."/>
            <person name="Kukolya J."/>
        </authorList>
    </citation>
    <scope>NUCLEOTIDE SEQUENCE [LARGE SCALE GENOMIC DNA]</scope>
    <source>
        <strain evidence="1 2">DSM 43795</strain>
    </source>
</reference>
<sequence length="92" mass="8865">MAAAFTVRAVRGAGIAAMDVAATTLLQHGVAPRAPGRGFGNFSGMFDTAAGVSCVGDGLLLDTPSPPVVFLASGAGGPAAAAATALLLRLPS</sequence>
<evidence type="ECO:0000313" key="2">
    <source>
        <dbReference type="Proteomes" id="UP000832041"/>
    </source>
</evidence>
<proteinExistence type="predicted"/>
<dbReference type="RefSeq" id="WP_248592477.1">
    <property type="nucleotide sequence ID" value="NZ_BAABEB010000012.1"/>
</dbReference>
<keyword evidence="2" id="KW-1185">Reference proteome</keyword>